<protein>
    <submittedName>
        <fullName evidence="3">Alpha/beta hydrolase</fullName>
    </submittedName>
</protein>
<name>A0A5C6W703_9BACI</name>
<proteinExistence type="predicted"/>
<dbReference type="GO" id="GO:0016787">
    <property type="term" value="F:hydrolase activity"/>
    <property type="evidence" value="ECO:0007669"/>
    <property type="project" value="UniProtKB-KW"/>
</dbReference>
<dbReference type="EMBL" id="VOQF01000001">
    <property type="protein sequence ID" value="TXC93184.1"/>
    <property type="molecule type" value="Genomic_DNA"/>
</dbReference>
<reference evidence="3 4" key="1">
    <citation type="journal article" date="2005" name="Int. J. Syst. Evol. Microbiol.">
        <title>Bacillus litoralis sp. nov., isolated from a tidal flat of the Yellow Sea in Korea.</title>
        <authorList>
            <person name="Yoon J.H."/>
            <person name="Oh T.K."/>
        </authorList>
    </citation>
    <scope>NUCLEOTIDE SEQUENCE [LARGE SCALE GENOMIC DNA]</scope>
    <source>
        <strain evidence="3 4">SW-211</strain>
    </source>
</reference>
<dbReference type="PANTHER" id="PTHR43798:SF31">
    <property type="entry name" value="AB HYDROLASE SUPERFAMILY PROTEIN YCLE"/>
    <property type="match status" value="1"/>
</dbReference>
<gene>
    <name evidence="3" type="ORF">FS935_03035</name>
</gene>
<evidence type="ECO:0000256" key="1">
    <source>
        <dbReference type="ARBA" id="ARBA00022801"/>
    </source>
</evidence>
<evidence type="ECO:0000259" key="2">
    <source>
        <dbReference type="Pfam" id="PF00561"/>
    </source>
</evidence>
<dbReference type="PRINTS" id="PR00412">
    <property type="entry name" value="EPOXHYDRLASE"/>
</dbReference>
<keyword evidence="4" id="KW-1185">Reference proteome</keyword>
<feature type="domain" description="AB hydrolase-1" evidence="2">
    <location>
        <begin position="24"/>
        <end position="248"/>
    </location>
</feature>
<dbReference type="InterPro" id="IPR000073">
    <property type="entry name" value="AB_hydrolase_1"/>
</dbReference>
<evidence type="ECO:0000313" key="3">
    <source>
        <dbReference type="EMBL" id="TXC93184.1"/>
    </source>
</evidence>
<dbReference type="InterPro" id="IPR029058">
    <property type="entry name" value="AB_hydrolase_fold"/>
</dbReference>
<dbReference type="InterPro" id="IPR050266">
    <property type="entry name" value="AB_hydrolase_sf"/>
</dbReference>
<dbReference type="Gene3D" id="3.40.50.1820">
    <property type="entry name" value="alpha/beta hydrolase"/>
    <property type="match status" value="1"/>
</dbReference>
<keyword evidence="1 3" id="KW-0378">Hydrolase</keyword>
<dbReference type="PANTHER" id="PTHR43798">
    <property type="entry name" value="MONOACYLGLYCEROL LIPASE"/>
    <property type="match status" value="1"/>
</dbReference>
<dbReference type="OrthoDB" id="252464at2"/>
<dbReference type="Pfam" id="PF00561">
    <property type="entry name" value="Abhydrolase_1"/>
    <property type="match status" value="1"/>
</dbReference>
<dbReference type="RefSeq" id="WP_146946043.1">
    <property type="nucleotide sequence ID" value="NZ_VOQF01000001.1"/>
</dbReference>
<dbReference type="GO" id="GO:0016020">
    <property type="term" value="C:membrane"/>
    <property type="evidence" value="ECO:0007669"/>
    <property type="project" value="TreeGrafter"/>
</dbReference>
<organism evidence="3 4">
    <name type="scientific">Metabacillus litoralis</name>
    <dbReference type="NCBI Taxonomy" id="152268"/>
    <lineage>
        <taxon>Bacteria</taxon>
        <taxon>Bacillati</taxon>
        <taxon>Bacillota</taxon>
        <taxon>Bacilli</taxon>
        <taxon>Bacillales</taxon>
        <taxon>Bacillaceae</taxon>
        <taxon>Metabacillus</taxon>
    </lineage>
</organism>
<comment type="caution">
    <text evidence="3">The sequence shown here is derived from an EMBL/GenBank/DDBJ whole genome shotgun (WGS) entry which is preliminary data.</text>
</comment>
<dbReference type="PRINTS" id="PR00111">
    <property type="entry name" value="ABHYDROLASE"/>
</dbReference>
<dbReference type="SUPFAM" id="SSF53474">
    <property type="entry name" value="alpha/beta-Hydrolases"/>
    <property type="match status" value="1"/>
</dbReference>
<accession>A0A5C6W703</accession>
<dbReference type="AlphaFoldDB" id="A0A5C6W703"/>
<dbReference type="InterPro" id="IPR000639">
    <property type="entry name" value="Epox_hydrolase-like"/>
</dbReference>
<dbReference type="Proteomes" id="UP000321363">
    <property type="component" value="Unassembled WGS sequence"/>
</dbReference>
<sequence>MERYTHNVGDNMISYTDQGVGHCVVLIHGFCGDSHYWKYIVPQLAKKNRVLTVDLRGHGDSSTPKDDFEITDLAEDIASLLSSLRIERATLIGHSLGGYISMAFAEKFPDKLCGLSLVHSTALPDTAEAKVNRDHGIERITNSGIKPFIDELVPKLFSKNNNEELDYQLKLVKNIGYKTSEFGAIGALNAMKHRPDRNVVLEELKVPILLVVGRDDGVIPHDRTFSVDKPNIHRSIIENSGHMSMLEQPDKLSEVLQVFLEGVIDSKMK</sequence>
<evidence type="ECO:0000313" key="4">
    <source>
        <dbReference type="Proteomes" id="UP000321363"/>
    </source>
</evidence>